<keyword evidence="2" id="KW-1185">Reference proteome</keyword>
<protein>
    <submittedName>
        <fullName evidence="1">Uncharacterized protein</fullName>
    </submittedName>
</protein>
<dbReference type="AlphaFoldDB" id="A0A834TV14"/>
<dbReference type="Proteomes" id="UP000634136">
    <property type="component" value="Unassembled WGS sequence"/>
</dbReference>
<name>A0A834TV14_9FABA</name>
<evidence type="ECO:0000313" key="2">
    <source>
        <dbReference type="Proteomes" id="UP000634136"/>
    </source>
</evidence>
<proteinExistence type="predicted"/>
<organism evidence="1 2">
    <name type="scientific">Senna tora</name>
    <dbReference type="NCBI Taxonomy" id="362788"/>
    <lineage>
        <taxon>Eukaryota</taxon>
        <taxon>Viridiplantae</taxon>
        <taxon>Streptophyta</taxon>
        <taxon>Embryophyta</taxon>
        <taxon>Tracheophyta</taxon>
        <taxon>Spermatophyta</taxon>
        <taxon>Magnoliopsida</taxon>
        <taxon>eudicotyledons</taxon>
        <taxon>Gunneridae</taxon>
        <taxon>Pentapetalae</taxon>
        <taxon>rosids</taxon>
        <taxon>fabids</taxon>
        <taxon>Fabales</taxon>
        <taxon>Fabaceae</taxon>
        <taxon>Caesalpinioideae</taxon>
        <taxon>Cassia clade</taxon>
        <taxon>Senna</taxon>
    </lineage>
</organism>
<sequence length="23" mass="2532">MAVTVVSDGERRLLQAPSEKMTI</sequence>
<comment type="caution">
    <text evidence="1">The sequence shown here is derived from an EMBL/GenBank/DDBJ whole genome shotgun (WGS) entry which is preliminary data.</text>
</comment>
<accession>A0A834TV14</accession>
<evidence type="ECO:0000313" key="1">
    <source>
        <dbReference type="EMBL" id="KAF7826795.1"/>
    </source>
</evidence>
<dbReference type="EMBL" id="JAAIUW010000006">
    <property type="protein sequence ID" value="KAF7826795.1"/>
    <property type="molecule type" value="Genomic_DNA"/>
</dbReference>
<gene>
    <name evidence="1" type="ORF">G2W53_017959</name>
</gene>
<reference evidence="1" key="1">
    <citation type="submission" date="2020-09" db="EMBL/GenBank/DDBJ databases">
        <title>Genome-Enabled Discovery of Anthraquinone Biosynthesis in Senna tora.</title>
        <authorList>
            <person name="Kang S.-H."/>
            <person name="Pandey R.P."/>
            <person name="Lee C.-M."/>
            <person name="Sim J.-S."/>
            <person name="Jeong J.-T."/>
            <person name="Choi B.-S."/>
            <person name="Jung M."/>
            <person name="Ginzburg D."/>
            <person name="Zhao K."/>
            <person name="Won S.Y."/>
            <person name="Oh T.-J."/>
            <person name="Yu Y."/>
            <person name="Kim N.-H."/>
            <person name="Lee O.R."/>
            <person name="Lee T.-H."/>
            <person name="Bashyal P."/>
            <person name="Kim T.-S."/>
            <person name="Lee W.-H."/>
            <person name="Kawkins C."/>
            <person name="Kim C.-K."/>
            <person name="Kim J.S."/>
            <person name="Ahn B.O."/>
            <person name="Rhee S.Y."/>
            <person name="Sohng J.K."/>
        </authorList>
    </citation>
    <scope>NUCLEOTIDE SEQUENCE</scope>
    <source>
        <tissue evidence="1">Leaf</tissue>
    </source>
</reference>